<evidence type="ECO:0000256" key="10">
    <source>
        <dbReference type="SAM" id="SignalP"/>
    </source>
</evidence>
<evidence type="ECO:0000256" key="2">
    <source>
        <dbReference type="ARBA" id="ARBA00004613"/>
    </source>
</evidence>
<dbReference type="EMBL" id="ML978195">
    <property type="protein sequence ID" value="KAF2029963.1"/>
    <property type="molecule type" value="Genomic_DNA"/>
</dbReference>
<dbReference type="OrthoDB" id="3767534at2759"/>
<keyword evidence="7 9" id="KW-1015">Disulfide bond</keyword>
<keyword evidence="5" id="KW-0472">Membrane</keyword>
<organism evidence="12 13">
    <name type="scientific">Setomelanomma holmii</name>
    <dbReference type="NCBI Taxonomy" id="210430"/>
    <lineage>
        <taxon>Eukaryota</taxon>
        <taxon>Fungi</taxon>
        <taxon>Dikarya</taxon>
        <taxon>Ascomycota</taxon>
        <taxon>Pezizomycotina</taxon>
        <taxon>Dothideomycetes</taxon>
        <taxon>Pleosporomycetidae</taxon>
        <taxon>Pleosporales</taxon>
        <taxon>Pleosporineae</taxon>
        <taxon>Phaeosphaeriaceae</taxon>
        <taxon>Setomelanomma</taxon>
    </lineage>
</organism>
<evidence type="ECO:0000313" key="13">
    <source>
        <dbReference type="Proteomes" id="UP000799777"/>
    </source>
</evidence>
<gene>
    <name evidence="12" type="ORF">EK21DRAFT_66619</name>
</gene>
<keyword evidence="8" id="KW-0449">Lipoprotein</keyword>
<evidence type="ECO:0000256" key="6">
    <source>
        <dbReference type="ARBA" id="ARBA00022729"/>
    </source>
</evidence>
<protein>
    <recommendedName>
        <fullName evidence="11">CFEM domain-containing protein</fullName>
    </recommendedName>
</protein>
<evidence type="ECO:0000256" key="7">
    <source>
        <dbReference type="ARBA" id="ARBA00023157"/>
    </source>
</evidence>
<dbReference type="Pfam" id="PF05730">
    <property type="entry name" value="CFEM"/>
    <property type="match status" value="1"/>
</dbReference>
<evidence type="ECO:0000256" key="9">
    <source>
        <dbReference type="PROSITE-ProRule" id="PRU01356"/>
    </source>
</evidence>
<feature type="domain" description="CFEM" evidence="11">
    <location>
        <begin position="4"/>
        <end position="108"/>
    </location>
</feature>
<keyword evidence="5" id="KW-0336">GPI-anchor</keyword>
<comment type="similarity">
    <text evidence="3">Belongs to the RBT5 family.</text>
</comment>
<evidence type="ECO:0000259" key="11">
    <source>
        <dbReference type="PROSITE" id="PS52012"/>
    </source>
</evidence>
<keyword evidence="13" id="KW-1185">Reference proteome</keyword>
<keyword evidence="6 10" id="KW-0732">Signal</keyword>
<proteinExistence type="inferred from homology"/>
<accession>A0A9P4H8A5</accession>
<comment type="subcellular location">
    <subcellularLocation>
        <location evidence="1">Membrane</location>
        <topology evidence="1">Lipid-anchor</topology>
        <topology evidence="1">GPI-anchor</topology>
    </subcellularLocation>
    <subcellularLocation>
        <location evidence="2">Secreted</location>
    </subcellularLocation>
</comment>
<evidence type="ECO:0000313" key="12">
    <source>
        <dbReference type="EMBL" id="KAF2029963.1"/>
    </source>
</evidence>
<dbReference type="Proteomes" id="UP000799777">
    <property type="component" value="Unassembled WGS sequence"/>
</dbReference>
<dbReference type="PROSITE" id="PS52012">
    <property type="entry name" value="CFEM"/>
    <property type="match status" value="1"/>
</dbReference>
<dbReference type="GO" id="GO:0005576">
    <property type="term" value="C:extracellular region"/>
    <property type="evidence" value="ECO:0007669"/>
    <property type="project" value="UniProtKB-SubCell"/>
</dbReference>
<feature type="chain" id="PRO_5040456652" description="CFEM domain-containing protein" evidence="10">
    <location>
        <begin position="21"/>
        <end position="108"/>
    </location>
</feature>
<keyword evidence="5" id="KW-0325">Glycoprotein</keyword>
<feature type="disulfide bond" evidence="9">
    <location>
        <begin position="48"/>
        <end position="55"/>
    </location>
</feature>
<name>A0A9P4H8A5_9PLEO</name>
<keyword evidence="4" id="KW-0964">Secreted</keyword>
<evidence type="ECO:0000256" key="4">
    <source>
        <dbReference type="ARBA" id="ARBA00022525"/>
    </source>
</evidence>
<comment type="caution">
    <text evidence="12">The sequence shown here is derived from an EMBL/GenBank/DDBJ whole genome shotgun (WGS) entry which is preliminary data.</text>
</comment>
<reference evidence="12" key="1">
    <citation type="journal article" date="2020" name="Stud. Mycol.">
        <title>101 Dothideomycetes genomes: a test case for predicting lifestyles and emergence of pathogens.</title>
        <authorList>
            <person name="Haridas S."/>
            <person name="Albert R."/>
            <person name="Binder M."/>
            <person name="Bloem J."/>
            <person name="Labutti K."/>
            <person name="Salamov A."/>
            <person name="Andreopoulos B."/>
            <person name="Baker S."/>
            <person name="Barry K."/>
            <person name="Bills G."/>
            <person name="Bluhm B."/>
            <person name="Cannon C."/>
            <person name="Castanera R."/>
            <person name="Culley D."/>
            <person name="Daum C."/>
            <person name="Ezra D."/>
            <person name="Gonzalez J."/>
            <person name="Henrissat B."/>
            <person name="Kuo A."/>
            <person name="Liang C."/>
            <person name="Lipzen A."/>
            <person name="Lutzoni F."/>
            <person name="Magnuson J."/>
            <person name="Mondo S."/>
            <person name="Nolan M."/>
            <person name="Ohm R."/>
            <person name="Pangilinan J."/>
            <person name="Park H.-J."/>
            <person name="Ramirez L."/>
            <person name="Alfaro M."/>
            <person name="Sun H."/>
            <person name="Tritt A."/>
            <person name="Yoshinaga Y."/>
            <person name="Zwiers L.-H."/>
            <person name="Turgeon B."/>
            <person name="Goodwin S."/>
            <person name="Spatafora J."/>
            <person name="Crous P."/>
            <person name="Grigoriev I."/>
        </authorList>
    </citation>
    <scope>NUCLEOTIDE SEQUENCE</scope>
    <source>
        <strain evidence="12">CBS 110217</strain>
    </source>
</reference>
<comment type="caution">
    <text evidence="9">Lacks conserved residue(s) required for the propagation of feature annotation.</text>
</comment>
<dbReference type="AlphaFoldDB" id="A0A9P4H8A5"/>
<evidence type="ECO:0000256" key="5">
    <source>
        <dbReference type="ARBA" id="ARBA00022622"/>
    </source>
</evidence>
<sequence>MKISSVLASIAVLFAASVTAQTACDPIASAVPTCGVPCISSAAVAVGCDPNSYSCRCSSADAIQSSAINCVLGACGLATALQVQASASAVCACVATATPAPAARPRWV</sequence>
<evidence type="ECO:0000256" key="1">
    <source>
        <dbReference type="ARBA" id="ARBA00004589"/>
    </source>
</evidence>
<dbReference type="InterPro" id="IPR008427">
    <property type="entry name" value="Extracellular_membr_CFEM_dom"/>
</dbReference>
<evidence type="ECO:0000256" key="3">
    <source>
        <dbReference type="ARBA" id="ARBA00010031"/>
    </source>
</evidence>
<dbReference type="GO" id="GO:0098552">
    <property type="term" value="C:side of membrane"/>
    <property type="evidence" value="ECO:0007669"/>
    <property type="project" value="UniProtKB-KW"/>
</dbReference>
<evidence type="ECO:0000256" key="8">
    <source>
        <dbReference type="ARBA" id="ARBA00023288"/>
    </source>
</evidence>
<feature type="signal peptide" evidence="10">
    <location>
        <begin position="1"/>
        <end position="20"/>
    </location>
</feature>